<dbReference type="EMBL" id="KE747828">
    <property type="protein sequence ID" value="RMZ71893.1"/>
    <property type="molecule type" value="Genomic_DNA"/>
</dbReference>
<evidence type="ECO:0000256" key="3">
    <source>
        <dbReference type="ARBA" id="ARBA00022857"/>
    </source>
</evidence>
<dbReference type="GO" id="GO:0005681">
    <property type="term" value="C:spliceosomal complex"/>
    <property type="evidence" value="ECO:0007669"/>
    <property type="project" value="UniProtKB-KW"/>
</dbReference>
<dbReference type="GO" id="GO:0000398">
    <property type="term" value="P:mRNA splicing, via spliceosome"/>
    <property type="evidence" value="ECO:0007669"/>
    <property type="project" value="InterPro"/>
</dbReference>
<protein>
    <submittedName>
        <fullName evidence="7">Short-chain dehydrogenase reductase sdr</fullName>
    </submittedName>
</protein>
<dbReference type="SUPFAM" id="SSF50182">
    <property type="entry name" value="Sm-like ribonucleoproteins"/>
    <property type="match status" value="1"/>
</dbReference>
<feature type="region of interest" description="Disordered" evidence="5">
    <location>
        <begin position="68"/>
        <end position="132"/>
    </location>
</feature>
<dbReference type="InterPro" id="IPR036291">
    <property type="entry name" value="NAD(P)-bd_dom_sf"/>
</dbReference>
<feature type="compositionally biased region" description="Basic and acidic residues" evidence="5">
    <location>
        <begin position="85"/>
        <end position="95"/>
    </location>
</feature>
<dbReference type="PRINTS" id="PR00081">
    <property type="entry name" value="GDHRDH"/>
</dbReference>
<dbReference type="PROSITE" id="PS52002">
    <property type="entry name" value="SM"/>
    <property type="match status" value="1"/>
</dbReference>
<dbReference type="InterPro" id="IPR010920">
    <property type="entry name" value="LSM_dom_sf"/>
</dbReference>
<evidence type="ECO:0000313" key="8">
    <source>
        <dbReference type="Proteomes" id="UP000265663"/>
    </source>
</evidence>
<evidence type="ECO:0000256" key="4">
    <source>
        <dbReference type="ARBA" id="ARBA00023002"/>
    </source>
</evidence>
<dbReference type="PROSITE" id="PS00061">
    <property type="entry name" value="ADH_SHORT"/>
    <property type="match status" value="1"/>
</dbReference>
<name>A0A3M7MBH1_9PLEO</name>
<dbReference type="PANTHER" id="PTHR43180:SF11">
    <property type="entry name" value="NAD(P)-BINDING PROTEIN"/>
    <property type="match status" value="1"/>
</dbReference>
<keyword evidence="2" id="KW-0508">mRNA splicing</keyword>
<dbReference type="InterPro" id="IPR034101">
    <property type="entry name" value="Lsm4"/>
</dbReference>
<organism evidence="7 8">
    <name type="scientific">Pyrenophora seminiperda CCB06</name>
    <dbReference type="NCBI Taxonomy" id="1302712"/>
    <lineage>
        <taxon>Eukaryota</taxon>
        <taxon>Fungi</taxon>
        <taxon>Dikarya</taxon>
        <taxon>Ascomycota</taxon>
        <taxon>Pezizomycotina</taxon>
        <taxon>Dothideomycetes</taxon>
        <taxon>Pleosporomycetidae</taxon>
        <taxon>Pleosporales</taxon>
        <taxon>Pleosporineae</taxon>
        <taxon>Pleosporaceae</taxon>
        <taxon>Pyrenophora</taxon>
    </lineage>
</organism>
<dbReference type="CDD" id="cd01723">
    <property type="entry name" value="LSm4"/>
    <property type="match status" value="1"/>
</dbReference>
<dbReference type="Gene3D" id="2.30.30.100">
    <property type="match status" value="1"/>
</dbReference>
<dbReference type="GO" id="GO:0000956">
    <property type="term" value="P:nuclear-transcribed mRNA catabolic process"/>
    <property type="evidence" value="ECO:0007669"/>
    <property type="project" value="InterPro"/>
</dbReference>
<dbReference type="Gene3D" id="3.40.50.720">
    <property type="entry name" value="NAD(P)-binding Rossmann-like Domain"/>
    <property type="match status" value="1"/>
</dbReference>
<dbReference type="PANTHER" id="PTHR43180">
    <property type="entry name" value="3-OXOACYL-(ACYL-CARRIER-PROTEIN) REDUCTASE (AFU_ORTHOLOGUE AFUA_6G11210)"/>
    <property type="match status" value="1"/>
</dbReference>
<dbReference type="Pfam" id="PF00106">
    <property type="entry name" value="adh_short"/>
    <property type="match status" value="1"/>
</dbReference>
<dbReference type="InterPro" id="IPR047575">
    <property type="entry name" value="Sm"/>
</dbReference>
<dbReference type="InterPro" id="IPR002347">
    <property type="entry name" value="SDR_fam"/>
</dbReference>
<gene>
    <name evidence="7" type="ORF">GMOD_00009245</name>
</gene>
<dbReference type="GO" id="GO:0016491">
    <property type="term" value="F:oxidoreductase activity"/>
    <property type="evidence" value="ECO:0007669"/>
    <property type="project" value="UniProtKB-KW"/>
</dbReference>
<evidence type="ECO:0000313" key="7">
    <source>
        <dbReference type="EMBL" id="RMZ71893.1"/>
    </source>
</evidence>
<accession>A0A3M7MBH1</accession>
<comment type="similarity">
    <text evidence="1">Belongs to the short-chain dehydrogenases/reductases (SDR) family.</text>
</comment>
<dbReference type="InterPro" id="IPR001163">
    <property type="entry name" value="Sm_dom_euk/arc"/>
</dbReference>
<sequence length="437" mass="47193">MLVELKSGETLNGLLVNCDTWMNLTLREVVQTSADGDKFMRLPEIYVRGSTIKYLRVPDEIVDIVKEQQAKDQANRGGRGGGMHGRGDHRGDRGGGRGTRGRGRGRGRGGGGGAGAHTKKLQGHAETSRSRQNFKGGVKAVVVDQPGGLTAEHHICQFKAVFFYISRGELDNIKDQVVVITGASSGIGLATVRRIIQHGGKVFASDLNPLPEPEASAVPFMKVDVTSWDDQLKMFKAAEHKYGKVDHVYANAGIGTSTSLLEEDVDSEGNLLPPKLNTMNVNLVGVMYTVKLGIHYLKKNPDGGSIVLAASAASFAIFPAADYSVTKHGVLGLLRAFQRQLYPELPIRINATAPSWTDAPILQPEVKAMVQALVGEDGLQSPDVVACSAVLLMADKERHGELVYSQKGKFMEMEQGERGFHAFLAKPAQIIKIGENM</sequence>
<proteinExistence type="inferred from homology"/>
<dbReference type="InterPro" id="IPR020904">
    <property type="entry name" value="Sc_DH/Rdtase_CS"/>
</dbReference>
<reference evidence="7 8" key="1">
    <citation type="journal article" date="2014" name="PLoS ONE">
        <title>De novo Genome Assembly of the Fungal Plant Pathogen Pyrenophora semeniperda.</title>
        <authorList>
            <person name="Soliai M.M."/>
            <person name="Meyer S.E."/>
            <person name="Udall J.A."/>
            <person name="Elzinga D.E."/>
            <person name="Hermansen R.A."/>
            <person name="Bodily P.M."/>
            <person name="Hart A.A."/>
            <person name="Coleman C.E."/>
        </authorList>
    </citation>
    <scope>NUCLEOTIDE SEQUENCE [LARGE SCALE GENOMIC DNA]</scope>
    <source>
        <strain evidence="7 8">CCB06</strain>
        <tissue evidence="7">Mycelium</tissue>
    </source>
</reference>
<dbReference type="AlphaFoldDB" id="A0A3M7MBH1"/>
<dbReference type="Pfam" id="PF01423">
    <property type="entry name" value="LSM"/>
    <property type="match status" value="1"/>
</dbReference>
<dbReference type="SUPFAM" id="SSF51735">
    <property type="entry name" value="NAD(P)-binding Rossmann-fold domains"/>
    <property type="match status" value="1"/>
</dbReference>
<evidence type="ECO:0000256" key="2">
    <source>
        <dbReference type="ARBA" id="ARBA00022728"/>
    </source>
</evidence>
<evidence type="ECO:0000259" key="6">
    <source>
        <dbReference type="PROSITE" id="PS52002"/>
    </source>
</evidence>
<keyword evidence="4" id="KW-0560">Oxidoreductase</keyword>
<dbReference type="Proteomes" id="UP000265663">
    <property type="component" value="Unassembled WGS sequence"/>
</dbReference>
<dbReference type="GO" id="GO:0003723">
    <property type="term" value="F:RNA binding"/>
    <property type="evidence" value="ECO:0007669"/>
    <property type="project" value="InterPro"/>
</dbReference>
<evidence type="ECO:0000256" key="5">
    <source>
        <dbReference type="SAM" id="MobiDB-lite"/>
    </source>
</evidence>
<dbReference type="OrthoDB" id="37659at2759"/>
<keyword evidence="2" id="KW-0747">Spliceosome</keyword>
<evidence type="ECO:0000256" key="1">
    <source>
        <dbReference type="ARBA" id="ARBA00006484"/>
    </source>
</evidence>
<keyword evidence="3" id="KW-0521">NADP</keyword>
<keyword evidence="8" id="KW-1185">Reference proteome</keyword>
<keyword evidence="2" id="KW-0507">mRNA processing</keyword>
<feature type="domain" description="Sm" evidence="6">
    <location>
        <begin position="1"/>
        <end position="61"/>
    </location>
</feature>
<dbReference type="SMART" id="SM00651">
    <property type="entry name" value="Sm"/>
    <property type="match status" value="1"/>
</dbReference>